<dbReference type="InterPro" id="IPR035979">
    <property type="entry name" value="RBD_domain_sf"/>
</dbReference>
<dbReference type="PANTHER" id="PTHR11176:SF57">
    <property type="entry name" value="PROTEIN BOULE"/>
    <property type="match status" value="1"/>
</dbReference>
<accession>A0A3P6F7G0</accession>
<dbReference type="InterPro" id="IPR012677">
    <property type="entry name" value="Nucleotide-bd_a/b_plait_sf"/>
</dbReference>
<gene>
    <name evidence="2" type="ORF">BOLC5T33013H</name>
</gene>
<dbReference type="SUPFAM" id="SSF54928">
    <property type="entry name" value="RNA-binding domain, RBD"/>
    <property type="match status" value="1"/>
</dbReference>
<reference evidence="2" key="1">
    <citation type="submission" date="2018-11" db="EMBL/GenBank/DDBJ databases">
        <authorList>
            <consortium name="Genoscope - CEA"/>
            <person name="William W."/>
        </authorList>
    </citation>
    <scope>NUCLEOTIDE SEQUENCE</scope>
</reference>
<keyword evidence="1" id="KW-0694">RNA-binding</keyword>
<proteinExistence type="predicted"/>
<dbReference type="PANTHER" id="PTHR11176">
    <property type="entry name" value="BOULE-RELATED"/>
    <property type="match status" value="1"/>
</dbReference>
<sequence length="247" mass="27974">MHDHFIKYGDILKVFIIFDKFTHRSKGYGFPLGLLLGDLCGRIAPPIPADNREALYRFKRFHTDRGGEFASAKFNLDLKDSTPIIDGRRANCNLASPSGSLRRSPTMASPRKVHLKSNDVLTCEGSKNVSRPRQDMWGKIKLNGTRPLTLPRPPNMTFNQKVGYIRGTYMNGYYAQPQPQPLYYNHHHLYGGGRDMVGASPMMPLYTFYPYHQSQAIGFTQPSFTKPISTHPISGILSFYPKPYNVS</sequence>
<evidence type="ECO:0000256" key="1">
    <source>
        <dbReference type="ARBA" id="ARBA00022884"/>
    </source>
</evidence>
<evidence type="ECO:0000313" key="2">
    <source>
        <dbReference type="EMBL" id="VDD45466.1"/>
    </source>
</evidence>
<organism evidence="2">
    <name type="scientific">Brassica oleracea</name>
    <name type="common">Wild cabbage</name>
    <dbReference type="NCBI Taxonomy" id="3712"/>
    <lineage>
        <taxon>Eukaryota</taxon>
        <taxon>Viridiplantae</taxon>
        <taxon>Streptophyta</taxon>
        <taxon>Embryophyta</taxon>
        <taxon>Tracheophyta</taxon>
        <taxon>Spermatophyta</taxon>
        <taxon>Magnoliopsida</taxon>
        <taxon>eudicotyledons</taxon>
        <taxon>Gunneridae</taxon>
        <taxon>Pentapetalae</taxon>
        <taxon>rosids</taxon>
        <taxon>malvids</taxon>
        <taxon>Brassicales</taxon>
        <taxon>Brassicaceae</taxon>
        <taxon>Brassiceae</taxon>
        <taxon>Brassica</taxon>
    </lineage>
</organism>
<name>A0A3P6F7G0_BRAOL</name>
<protein>
    <submittedName>
        <fullName evidence="2">Uncharacterized protein</fullName>
    </submittedName>
</protein>
<dbReference type="AlphaFoldDB" id="A0A3P6F7G0"/>
<dbReference type="EMBL" id="LR031877">
    <property type="protein sequence ID" value="VDD45466.1"/>
    <property type="molecule type" value="Genomic_DNA"/>
</dbReference>
<dbReference type="GO" id="GO:0003723">
    <property type="term" value="F:RNA binding"/>
    <property type="evidence" value="ECO:0007669"/>
    <property type="project" value="UniProtKB-KW"/>
</dbReference>
<dbReference type="Gene3D" id="3.30.70.330">
    <property type="match status" value="1"/>
</dbReference>